<dbReference type="InterPro" id="IPR003115">
    <property type="entry name" value="ParB_N"/>
</dbReference>
<dbReference type="InterPro" id="IPR036086">
    <property type="entry name" value="ParB/Sulfiredoxin_sf"/>
</dbReference>
<comment type="caution">
    <text evidence="3">The sequence shown here is derived from an EMBL/GenBank/DDBJ whole genome shotgun (WGS) entry which is preliminary data.</text>
</comment>
<gene>
    <name evidence="3" type="ORF">GCM10009665_65290</name>
</gene>
<feature type="region of interest" description="Disordered" evidence="1">
    <location>
        <begin position="197"/>
        <end position="249"/>
    </location>
</feature>
<dbReference type="SUPFAM" id="SSF110849">
    <property type="entry name" value="ParB/Sulfiredoxin"/>
    <property type="match status" value="1"/>
</dbReference>
<evidence type="ECO:0000259" key="2">
    <source>
        <dbReference type="SMART" id="SM00470"/>
    </source>
</evidence>
<accession>A0ABP4HHX2</accession>
<organism evidence="3 4">
    <name type="scientific">Kitasatospora nipponensis</name>
    <dbReference type="NCBI Taxonomy" id="258049"/>
    <lineage>
        <taxon>Bacteria</taxon>
        <taxon>Bacillati</taxon>
        <taxon>Actinomycetota</taxon>
        <taxon>Actinomycetes</taxon>
        <taxon>Kitasatosporales</taxon>
        <taxon>Streptomycetaceae</taxon>
        <taxon>Kitasatospora</taxon>
    </lineage>
</organism>
<dbReference type="RefSeq" id="WP_344445742.1">
    <property type="nucleotide sequence ID" value="NZ_BAAALF010000183.1"/>
</dbReference>
<reference evidence="4" key="1">
    <citation type="journal article" date="2019" name="Int. J. Syst. Evol. Microbiol.">
        <title>The Global Catalogue of Microorganisms (GCM) 10K type strain sequencing project: providing services to taxonomists for standard genome sequencing and annotation.</title>
        <authorList>
            <consortium name="The Broad Institute Genomics Platform"/>
            <consortium name="The Broad Institute Genome Sequencing Center for Infectious Disease"/>
            <person name="Wu L."/>
            <person name="Ma J."/>
        </authorList>
    </citation>
    <scope>NUCLEOTIDE SEQUENCE [LARGE SCALE GENOMIC DNA]</scope>
    <source>
        <strain evidence="4">JCM 13004</strain>
    </source>
</reference>
<evidence type="ECO:0000256" key="1">
    <source>
        <dbReference type="SAM" id="MobiDB-lite"/>
    </source>
</evidence>
<sequence length="382" mass="40953">MNTVDRIPIDSVLPGQSPRFGAEDENHIRRLAETDAELPAIVVHRSTMRVIDGMHRLRAAHLKGERTIAVEFFDGTDAAAYILGVQANVTHGLPLSLAERKEAARRIVALQPELADRAVAQLTGLAAATVSAIRKRAGAEELGARLGRDGRLRPVNADEGRRRAVEVIREYPDASLREIAQAARVSLGTAHDIRARLERGEDPVQRGRTEPAEPAPSGQADTPGTAGGPAGGEAANGEHRAAGAGRGLGAAAMRAAAPADGWSQGPDGTRPQPALPAMRRIGAERPGTERATGERPASRRGGAEAFAGLESLRRDPSLRFTDHGRALLVWLHRRLVVVGEAESELRNIPPHLLPVVAELAEECSDIWRELALELHYRARQIG</sequence>
<feature type="domain" description="ParB-like N-terminal" evidence="2">
    <location>
        <begin position="5"/>
        <end position="89"/>
    </location>
</feature>
<proteinExistence type="predicted"/>
<evidence type="ECO:0000313" key="3">
    <source>
        <dbReference type="EMBL" id="GAA1267378.1"/>
    </source>
</evidence>
<feature type="compositionally biased region" description="Basic and acidic residues" evidence="1">
    <location>
        <begin position="197"/>
        <end position="211"/>
    </location>
</feature>
<feature type="compositionally biased region" description="Basic and acidic residues" evidence="1">
    <location>
        <begin position="281"/>
        <end position="297"/>
    </location>
</feature>
<dbReference type="SMART" id="SM00470">
    <property type="entry name" value="ParB"/>
    <property type="match status" value="1"/>
</dbReference>
<name>A0ABP4HHX2_9ACTN</name>
<feature type="region of interest" description="Disordered" evidence="1">
    <location>
        <begin position="279"/>
        <end position="301"/>
    </location>
</feature>
<dbReference type="Proteomes" id="UP001500037">
    <property type="component" value="Unassembled WGS sequence"/>
</dbReference>
<keyword evidence="4" id="KW-1185">Reference proteome</keyword>
<protein>
    <recommendedName>
        <fullName evidence="2">ParB-like N-terminal domain-containing protein</fullName>
    </recommendedName>
</protein>
<evidence type="ECO:0000313" key="4">
    <source>
        <dbReference type="Proteomes" id="UP001500037"/>
    </source>
</evidence>
<feature type="region of interest" description="Disordered" evidence="1">
    <location>
        <begin position="255"/>
        <end position="274"/>
    </location>
</feature>
<dbReference type="EMBL" id="BAAALF010000183">
    <property type="protein sequence ID" value="GAA1267378.1"/>
    <property type="molecule type" value="Genomic_DNA"/>
</dbReference>